<keyword evidence="1" id="KW-0732">Signal</keyword>
<accession>A0A5C3LWN6</accession>
<dbReference type="AlphaFoldDB" id="A0A5C3LWN6"/>
<name>A0A5C3LWN6_9AGAR</name>
<dbReference type="EMBL" id="ML213608">
    <property type="protein sequence ID" value="TFK37390.1"/>
    <property type="molecule type" value="Genomic_DNA"/>
</dbReference>
<proteinExistence type="predicted"/>
<sequence length="230" mass="25059">MKFAISSFVALLFAATFTVAIPIQLARSNSYVNRDLSRPASIVHAREPTFELVAVKRSESEDLRARGLLADFLQGLKAKIAAKIAAKLNQTAPASAQARTVDDLDAEYDGLLEDLDGLEARSFTQERRHEVETDLQSRGLLIDFIKAVRAKVAQIKQNAAAAQRRSQDELESFDLVDELNALDRREVQELQSRGLIDFIKALRAKIAALKQNNTAAASASAAPAVATAAK</sequence>
<reference evidence="2 3" key="1">
    <citation type="journal article" date="2019" name="Nat. Ecol. Evol.">
        <title>Megaphylogeny resolves global patterns of mushroom evolution.</title>
        <authorList>
            <person name="Varga T."/>
            <person name="Krizsan K."/>
            <person name="Foldi C."/>
            <person name="Dima B."/>
            <person name="Sanchez-Garcia M."/>
            <person name="Sanchez-Ramirez S."/>
            <person name="Szollosi G.J."/>
            <person name="Szarkandi J.G."/>
            <person name="Papp V."/>
            <person name="Albert L."/>
            <person name="Andreopoulos W."/>
            <person name="Angelini C."/>
            <person name="Antonin V."/>
            <person name="Barry K.W."/>
            <person name="Bougher N.L."/>
            <person name="Buchanan P."/>
            <person name="Buyck B."/>
            <person name="Bense V."/>
            <person name="Catcheside P."/>
            <person name="Chovatia M."/>
            <person name="Cooper J."/>
            <person name="Damon W."/>
            <person name="Desjardin D."/>
            <person name="Finy P."/>
            <person name="Geml J."/>
            <person name="Haridas S."/>
            <person name="Hughes K."/>
            <person name="Justo A."/>
            <person name="Karasinski D."/>
            <person name="Kautmanova I."/>
            <person name="Kiss B."/>
            <person name="Kocsube S."/>
            <person name="Kotiranta H."/>
            <person name="LaButti K.M."/>
            <person name="Lechner B.E."/>
            <person name="Liimatainen K."/>
            <person name="Lipzen A."/>
            <person name="Lukacs Z."/>
            <person name="Mihaltcheva S."/>
            <person name="Morgado L.N."/>
            <person name="Niskanen T."/>
            <person name="Noordeloos M.E."/>
            <person name="Ohm R.A."/>
            <person name="Ortiz-Santana B."/>
            <person name="Ovrebo C."/>
            <person name="Racz N."/>
            <person name="Riley R."/>
            <person name="Savchenko A."/>
            <person name="Shiryaev A."/>
            <person name="Soop K."/>
            <person name="Spirin V."/>
            <person name="Szebenyi C."/>
            <person name="Tomsovsky M."/>
            <person name="Tulloss R.E."/>
            <person name="Uehling J."/>
            <person name="Grigoriev I.V."/>
            <person name="Vagvolgyi C."/>
            <person name="Papp T."/>
            <person name="Martin F.M."/>
            <person name="Miettinen O."/>
            <person name="Hibbett D.S."/>
            <person name="Nagy L.G."/>
        </authorList>
    </citation>
    <scope>NUCLEOTIDE SEQUENCE [LARGE SCALE GENOMIC DNA]</scope>
    <source>
        <strain evidence="2 3">CBS 166.37</strain>
    </source>
</reference>
<evidence type="ECO:0000256" key="1">
    <source>
        <dbReference type="SAM" id="SignalP"/>
    </source>
</evidence>
<dbReference type="Proteomes" id="UP000308652">
    <property type="component" value="Unassembled WGS sequence"/>
</dbReference>
<organism evidence="2 3">
    <name type="scientific">Crucibulum laeve</name>
    <dbReference type="NCBI Taxonomy" id="68775"/>
    <lineage>
        <taxon>Eukaryota</taxon>
        <taxon>Fungi</taxon>
        <taxon>Dikarya</taxon>
        <taxon>Basidiomycota</taxon>
        <taxon>Agaricomycotina</taxon>
        <taxon>Agaricomycetes</taxon>
        <taxon>Agaricomycetidae</taxon>
        <taxon>Agaricales</taxon>
        <taxon>Agaricineae</taxon>
        <taxon>Nidulariaceae</taxon>
        <taxon>Crucibulum</taxon>
    </lineage>
</organism>
<evidence type="ECO:0000313" key="2">
    <source>
        <dbReference type="EMBL" id="TFK37390.1"/>
    </source>
</evidence>
<feature type="chain" id="PRO_5023044787" evidence="1">
    <location>
        <begin position="21"/>
        <end position="230"/>
    </location>
</feature>
<feature type="signal peptide" evidence="1">
    <location>
        <begin position="1"/>
        <end position="20"/>
    </location>
</feature>
<protein>
    <submittedName>
        <fullName evidence="2">Uncharacterized protein</fullName>
    </submittedName>
</protein>
<keyword evidence="3" id="KW-1185">Reference proteome</keyword>
<gene>
    <name evidence="2" type="ORF">BDQ12DRAFT_667022</name>
</gene>
<evidence type="ECO:0000313" key="3">
    <source>
        <dbReference type="Proteomes" id="UP000308652"/>
    </source>
</evidence>